<keyword evidence="1" id="KW-0732">Signal</keyword>
<reference evidence="2 3" key="2">
    <citation type="journal article" date="2023" name="Mol. Biol. Evol.">
        <title>Genomics of Secondarily Temperate Adaptation in the Only Non-Antarctic Icefish.</title>
        <authorList>
            <person name="Rivera-Colon A.G."/>
            <person name="Rayamajhi N."/>
            <person name="Minhas B.F."/>
            <person name="Madrigal G."/>
            <person name="Bilyk K.T."/>
            <person name="Yoon V."/>
            <person name="Hune M."/>
            <person name="Gregory S."/>
            <person name="Cheng C.H.C."/>
            <person name="Catchen J.M."/>
        </authorList>
    </citation>
    <scope>NUCLEOTIDE SEQUENCE [LARGE SCALE GENOMIC DNA]</scope>
    <source>
        <strain evidence="2">JMC-PN-2008</strain>
    </source>
</reference>
<comment type="caution">
    <text evidence="2">The sequence shown here is derived from an EMBL/GenBank/DDBJ whole genome shotgun (WGS) entry which is preliminary data.</text>
</comment>
<gene>
    <name evidence="2" type="ORF">PBY51_007161</name>
</gene>
<dbReference type="Proteomes" id="UP001346869">
    <property type="component" value="Unassembled WGS sequence"/>
</dbReference>
<organism evidence="2 3">
    <name type="scientific">Eleginops maclovinus</name>
    <name type="common">Patagonian blennie</name>
    <name type="synonym">Eleginus maclovinus</name>
    <dbReference type="NCBI Taxonomy" id="56733"/>
    <lineage>
        <taxon>Eukaryota</taxon>
        <taxon>Metazoa</taxon>
        <taxon>Chordata</taxon>
        <taxon>Craniata</taxon>
        <taxon>Vertebrata</taxon>
        <taxon>Euteleostomi</taxon>
        <taxon>Actinopterygii</taxon>
        <taxon>Neopterygii</taxon>
        <taxon>Teleostei</taxon>
        <taxon>Neoteleostei</taxon>
        <taxon>Acanthomorphata</taxon>
        <taxon>Eupercaria</taxon>
        <taxon>Perciformes</taxon>
        <taxon>Notothenioidei</taxon>
        <taxon>Eleginopidae</taxon>
        <taxon>Eleginops</taxon>
    </lineage>
</organism>
<evidence type="ECO:0000313" key="3">
    <source>
        <dbReference type="Proteomes" id="UP001346869"/>
    </source>
</evidence>
<feature type="signal peptide" evidence="1">
    <location>
        <begin position="1"/>
        <end position="17"/>
    </location>
</feature>
<evidence type="ECO:0000256" key="1">
    <source>
        <dbReference type="SAM" id="SignalP"/>
    </source>
</evidence>
<keyword evidence="3" id="KW-1185">Reference proteome</keyword>
<accession>A0AAN7X0X0</accession>
<proteinExistence type="predicted"/>
<feature type="chain" id="PRO_5042929917" description="Secreted protein" evidence="1">
    <location>
        <begin position="18"/>
        <end position="74"/>
    </location>
</feature>
<evidence type="ECO:0008006" key="4">
    <source>
        <dbReference type="Google" id="ProtNLM"/>
    </source>
</evidence>
<evidence type="ECO:0000313" key="2">
    <source>
        <dbReference type="EMBL" id="KAK5853370.1"/>
    </source>
</evidence>
<sequence>MLLMMLMIRVRIAVCPAVWSSSATFPCVTGAMFPGYSGARWPSAWNLSLMLLPFSLSSDIGAARRPGRCPAQPG</sequence>
<dbReference type="EMBL" id="JAUZQC010000020">
    <property type="protein sequence ID" value="KAK5853370.1"/>
    <property type="molecule type" value="Genomic_DNA"/>
</dbReference>
<name>A0AAN7X0X0_ELEMC</name>
<reference evidence="2 3" key="1">
    <citation type="journal article" date="2023" name="Genes (Basel)">
        <title>Chromosome-Level Genome Assembly and Circadian Gene Repertoire of the Patagonia Blennie Eleginops maclovinus-The Closest Ancestral Proxy of Antarctic Cryonotothenioids.</title>
        <authorList>
            <person name="Cheng C.C."/>
            <person name="Rivera-Colon A.G."/>
            <person name="Minhas B.F."/>
            <person name="Wilson L."/>
            <person name="Rayamajhi N."/>
            <person name="Vargas-Chacoff L."/>
            <person name="Catchen J.M."/>
        </authorList>
    </citation>
    <scope>NUCLEOTIDE SEQUENCE [LARGE SCALE GENOMIC DNA]</scope>
    <source>
        <strain evidence="2">JMC-PN-2008</strain>
    </source>
</reference>
<protein>
    <recommendedName>
        <fullName evidence="4">Secreted protein</fullName>
    </recommendedName>
</protein>
<dbReference type="AlphaFoldDB" id="A0AAN7X0X0"/>